<proteinExistence type="predicted"/>
<gene>
    <name evidence="1" type="ORF">MENT_LOCUS12927</name>
</gene>
<comment type="caution">
    <text evidence="1">The sequence shown here is derived from an EMBL/GenBank/DDBJ whole genome shotgun (WGS) entry which is preliminary data.</text>
</comment>
<protein>
    <submittedName>
        <fullName evidence="1">Uncharacterized protein</fullName>
    </submittedName>
</protein>
<name>A0A6V7UH03_MELEN</name>
<dbReference type="EMBL" id="CAJEWN010000068">
    <property type="protein sequence ID" value="CAD2157990.1"/>
    <property type="molecule type" value="Genomic_DNA"/>
</dbReference>
<dbReference type="Proteomes" id="UP000580250">
    <property type="component" value="Unassembled WGS sequence"/>
</dbReference>
<dbReference type="AlphaFoldDB" id="A0A6V7UH03"/>
<evidence type="ECO:0000313" key="1">
    <source>
        <dbReference type="EMBL" id="CAD2157990.1"/>
    </source>
</evidence>
<accession>A0A6V7UH03</accession>
<dbReference type="OrthoDB" id="5911762at2759"/>
<sequence length="49" mass="5934">MKECFKRIFYEDEPFGHHKSKLLELLIVDRSKSMTARLYHTMNSGEIRF</sequence>
<organism evidence="1 2">
    <name type="scientific">Meloidogyne enterolobii</name>
    <name type="common">Root-knot nematode worm</name>
    <name type="synonym">Meloidogyne mayaguensis</name>
    <dbReference type="NCBI Taxonomy" id="390850"/>
    <lineage>
        <taxon>Eukaryota</taxon>
        <taxon>Metazoa</taxon>
        <taxon>Ecdysozoa</taxon>
        <taxon>Nematoda</taxon>
        <taxon>Chromadorea</taxon>
        <taxon>Rhabditida</taxon>
        <taxon>Tylenchina</taxon>
        <taxon>Tylenchomorpha</taxon>
        <taxon>Tylenchoidea</taxon>
        <taxon>Meloidogynidae</taxon>
        <taxon>Meloidogyninae</taxon>
        <taxon>Meloidogyne</taxon>
    </lineage>
</organism>
<evidence type="ECO:0000313" key="2">
    <source>
        <dbReference type="Proteomes" id="UP000580250"/>
    </source>
</evidence>
<reference evidence="1 2" key="1">
    <citation type="submission" date="2020-08" db="EMBL/GenBank/DDBJ databases">
        <authorList>
            <person name="Koutsovoulos G."/>
            <person name="Danchin GJ E."/>
        </authorList>
    </citation>
    <scope>NUCLEOTIDE SEQUENCE [LARGE SCALE GENOMIC DNA]</scope>
</reference>